<evidence type="ECO:0000313" key="7">
    <source>
        <dbReference type="Proteomes" id="UP001243623"/>
    </source>
</evidence>
<keyword evidence="3" id="KW-0378">Hydrolase</keyword>
<dbReference type="InterPro" id="IPR001279">
    <property type="entry name" value="Metallo-B-lactamas"/>
</dbReference>
<dbReference type="RefSeq" id="WP_147668289.1">
    <property type="nucleotide sequence ID" value="NZ_CP120678.1"/>
</dbReference>
<dbReference type="InterPro" id="IPR036866">
    <property type="entry name" value="RibonucZ/Hydroxyglut_hydro"/>
</dbReference>
<dbReference type="PANTHER" id="PTHR46233">
    <property type="entry name" value="HYDROXYACYLGLUTATHIONE HYDROLASE GLOC"/>
    <property type="match status" value="1"/>
</dbReference>
<dbReference type="Gene3D" id="3.60.15.10">
    <property type="entry name" value="Ribonuclease Z/Hydroxyacylglutathione hydrolase-like"/>
    <property type="match status" value="1"/>
</dbReference>
<dbReference type="Proteomes" id="UP001243623">
    <property type="component" value="Chromosome"/>
</dbReference>
<sequence length="204" mass="22057">MKIEQLVVGDLGVNCYIVSCERTKEAAVIDPGANAKAILDKIGDLKVIAIINTHGHADHISANKKIKDATHADILIHRDDAQMLLESRLNLSVFLGESIESYPADRILNSGDTVNIGDIILKVIHTPGHTKGGICLYTDGILFSGDTLFAESIGRTDFPGGSMQGLIHSVTEKLLNLPDDTRVLPGHGPSTTIGWERMHNQFLS</sequence>
<dbReference type="PANTHER" id="PTHR46233:SF3">
    <property type="entry name" value="HYDROXYACYLGLUTATHIONE HYDROLASE GLOC"/>
    <property type="match status" value="1"/>
</dbReference>
<dbReference type="InterPro" id="IPR051453">
    <property type="entry name" value="MBL_Glyoxalase_II"/>
</dbReference>
<keyword evidence="2" id="KW-0479">Metal-binding</keyword>
<evidence type="ECO:0000256" key="4">
    <source>
        <dbReference type="ARBA" id="ARBA00022833"/>
    </source>
</evidence>
<dbReference type="KEGG" id="sgbi:P3F81_05675"/>
<dbReference type="SUPFAM" id="SSF56281">
    <property type="entry name" value="Metallo-hydrolase/oxidoreductase"/>
    <property type="match status" value="1"/>
</dbReference>
<dbReference type="SMART" id="SM00849">
    <property type="entry name" value="Lactamase_B"/>
    <property type="match status" value="1"/>
</dbReference>
<dbReference type="CDD" id="cd06262">
    <property type="entry name" value="metallo-hydrolase-like_MBL-fold"/>
    <property type="match status" value="1"/>
</dbReference>
<dbReference type="GO" id="GO:0016787">
    <property type="term" value="F:hydrolase activity"/>
    <property type="evidence" value="ECO:0007669"/>
    <property type="project" value="UniProtKB-KW"/>
</dbReference>
<proteinExistence type="predicted"/>
<organism evidence="6 7">
    <name type="scientific">Selenobaculum gibii</name>
    <dbReference type="NCBI Taxonomy" id="3054208"/>
    <lineage>
        <taxon>Bacteria</taxon>
        <taxon>Bacillati</taxon>
        <taxon>Bacillota</taxon>
        <taxon>Negativicutes</taxon>
        <taxon>Selenomonadales</taxon>
        <taxon>Selenomonadaceae</taxon>
        <taxon>Selenobaculum</taxon>
    </lineage>
</organism>
<evidence type="ECO:0000259" key="5">
    <source>
        <dbReference type="SMART" id="SM00849"/>
    </source>
</evidence>
<gene>
    <name evidence="6" type="ORF">P3F81_05675</name>
</gene>
<accession>A0A9Y2EUG5</accession>
<reference evidence="6" key="1">
    <citation type="submission" date="2023-03" db="EMBL/GenBank/DDBJ databases">
        <title>Selenobaculum gbiensis gen. nov. sp. nov., a new bacterium isolated from the gut microbiota of IBD patient.</title>
        <authorList>
            <person name="Yeo S."/>
            <person name="Park H."/>
            <person name="Huh C.S."/>
        </authorList>
    </citation>
    <scope>NUCLEOTIDE SEQUENCE</scope>
    <source>
        <strain evidence="6">ICN-92133</strain>
    </source>
</reference>
<evidence type="ECO:0000313" key="6">
    <source>
        <dbReference type="EMBL" id="WIW71780.1"/>
    </source>
</evidence>
<dbReference type="GO" id="GO:0046872">
    <property type="term" value="F:metal ion binding"/>
    <property type="evidence" value="ECO:0007669"/>
    <property type="project" value="UniProtKB-KW"/>
</dbReference>
<dbReference type="Pfam" id="PF00753">
    <property type="entry name" value="Lactamase_B"/>
    <property type="match status" value="1"/>
</dbReference>
<feature type="domain" description="Metallo-beta-lactamase" evidence="5">
    <location>
        <begin position="12"/>
        <end position="187"/>
    </location>
</feature>
<name>A0A9Y2EUG5_9FIRM</name>
<comment type="cofactor">
    <cofactor evidence="1">
        <name>Zn(2+)</name>
        <dbReference type="ChEBI" id="CHEBI:29105"/>
    </cofactor>
</comment>
<evidence type="ECO:0000256" key="1">
    <source>
        <dbReference type="ARBA" id="ARBA00001947"/>
    </source>
</evidence>
<keyword evidence="4" id="KW-0862">Zinc</keyword>
<protein>
    <submittedName>
        <fullName evidence="6">MBL fold metallo-hydrolase</fullName>
    </submittedName>
</protein>
<dbReference type="EMBL" id="CP120678">
    <property type="protein sequence ID" value="WIW71780.1"/>
    <property type="molecule type" value="Genomic_DNA"/>
</dbReference>
<dbReference type="AlphaFoldDB" id="A0A9Y2EUG5"/>
<evidence type="ECO:0000256" key="2">
    <source>
        <dbReference type="ARBA" id="ARBA00022723"/>
    </source>
</evidence>
<keyword evidence="7" id="KW-1185">Reference proteome</keyword>
<evidence type="ECO:0000256" key="3">
    <source>
        <dbReference type="ARBA" id="ARBA00022801"/>
    </source>
</evidence>